<dbReference type="InterPro" id="IPR036444">
    <property type="entry name" value="PLipase_A2_dom_sf"/>
</dbReference>
<dbReference type="GO" id="GO:0004623">
    <property type="term" value="F:phospholipase A2 activity"/>
    <property type="evidence" value="ECO:0007669"/>
    <property type="project" value="InterPro"/>
</dbReference>
<accession>A0A3B0XWD2</accession>
<dbReference type="GO" id="GO:0050482">
    <property type="term" value="P:arachidonate secretion"/>
    <property type="evidence" value="ECO:0007669"/>
    <property type="project" value="InterPro"/>
</dbReference>
<reference evidence="1" key="1">
    <citation type="submission" date="2018-06" db="EMBL/GenBank/DDBJ databases">
        <authorList>
            <person name="Zhirakovskaya E."/>
        </authorList>
    </citation>
    <scope>NUCLEOTIDE SEQUENCE</scope>
</reference>
<sequence length="139" mass="15749">MKTKLLLLLLLITPDIAISDDLKHFESDGCSSFPDGTLKQKKLWLTCCIEHDKRYWLGGTYEERVKADDDLKICVAKVGGPALAQIMLTGVRVGGAPYLPTTFRWGYGWTYPRGYKTLTEKERKDARNKISDVPPEEKN</sequence>
<gene>
    <name evidence="1" type="ORF">MNBD_GAMMA11-480</name>
</gene>
<name>A0A3B0XWD2_9ZZZZ</name>
<dbReference type="SUPFAM" id="SSF48619">
    <property type="entry name" value="Phospholipase A2, PLA2"/>
    <property type="match status" value="1"/>
</dbReference>
<protein>
    <submittedName>
        <fullName evidence="1">Uncharacterized protein</fullName>
    </submittedName>
</protein>
<dbReference type="GO" id="GO:0006644">
    <property type="term" value="P:phospholipid metabolic process"/>
    <property type="evidence" value="ECO:0007669"/>
    <property type="project" value="InterPro"/>
</dbReference>
<evidence type="ECO:0000313" key="1">
    <source>
        <dbReference type="EMBL" id="VAW60534.1"/>
    </source>
</evidence>
<dbReference type="EMBL" id="UOFG01000126">
    <property type="protein sequence ID" value="VAW60534.1"/>
    <property type="molecule type" value="Genomic_DNA"/>
</dbReference>
<dbReference type="AlphaFoldDB" id="A0A3B0XWD2"/>
<organism evidence="1">
    <name type="scientific">hydrothermal vent metagenome</name>
    <dbReference type="NCBI Taxonomy" id="652676"/>
    <lineage>
        <taxon>unclassified sequences</taxon>
        <taxon>metagenomes</taxon>
        <taxon>ecological metagenomes</taxon>
    </lineage>
</organism>
<proteinExistence type="predicted"/>